<dbReference type="RefSeq" id="WP_126793266.1">
    <property type="nucleotide sequence ID" value="NZ_CP060720.1"/>
</dbReference>
<keyword evidence="21" id="KW-1185">Reference proteome</keyword>
<keyword evidence="14" id="KW-1208">Phospholipid metabolism</keyword>
<comment type="cofactor">
    <cofactor evidence="18">
        <name>Mg(2+)</name>
        <dbReference type="ChEBI" id="CHEBI:18420"/>
    </cofactor>
    <text evidence="18">Mn(2+), Zn(2+), Cd(2+) and Co(2+) support activity to lesser extents.</text>
</comment>
<evidence type="ECO:0000256" key="19">
    <source>
        <dbReference type="SAM" id="Phobius"/>
    </source>
</evidence>
<dbReference type="AlphaFoldDB" id="A0A430B509"/>
<feature type="transmembrane region" description="Helical" evidence="19">
    <location>
        <begin position="65"/>
        <end position="86"/>
    </location>
</feature>
<keyword evidence="5" id="KW-0808">Transferase</keyword>
<dbReference type="CDD" id="cd14265">
    <property type="entry name" value="UDPK_IM_like"/>
    <property type="match status" value="1"/>
</dbReference>
<protein>
    <submittedName>
        <fullName evidence="20">UDP kinase</fullName>
    </submittedName>
</protein>
<name>A0A430B509_9ENTE</name>
<keyword evidence="12 19" id="KW-0472">Membrane</keyword>
<evidence type="ECO:0000256" key="2">
    <source>
        <dbReference type="ARBA" id="ARBA00005967"/>
    </source>
</evidence>
<comment type="similarity">
    <text evidence="2">Belongs to the bacterial diacylglycerol kinase family.</text>
</comment>
<evidence type="ECO:0000256" key="13">
    <source>
        <dbReference type="ARBA" id="ARBA00023209"/>
    </source>
</evidence>
<dbReference type="GO" id="GO:0016301">
    <property type="term" value="F:kinase activity"/>
    <property type="evidence" value="ECO:0007669"/>
    <property type="project" value="UniProtKB-KW"/>
</dbReference>
<evidence type="ECO:0000256" key="4">
    <source>
        <dbReference type="ARBA" id="ARBA00022516"/>
    </source>
</evidence>
<evidence type="ECO:0000256" key="3">
    <source>
        <dbReference type="ARBA" id="ARBA00022475"/>
    </source>
</evidence>
<sequence>MIMDLKDKNKITKNKTFLESFSHALFGIKTVMQEERNMKYHVSFSVLAVLMSFLFKISIIEWGFIIFSIFLVLITEIMNTCFENLVDLVTDYKYHELAKKVKDMAAGAVLLTALSACIIGAIIFLPRIWQLIF</sequence>
<evidence type="ECO:0000256" key="7">
    <source>
        <dbReference type="ARBA" id="ARBA00022741"/>
    </source>
</evidence>
<feature type="transmembrane region" description="Helical" evidence="19">
    <location>
        <begin position="107"/>
        <end position="129"/>
    </location>
</feature>
<keyword evidence="18" id="KW-0460">Magnesium</keyword>
<keyword evidence="18" id="KW-0479">Metal-binding</keyword>
<keyword evidence="3" id="KW-1003">Cell membrane</keyword>
<dbReference type="PANTHER" id="PTHR34299:SF1">
    <property type="entry name" value="DIACYLGLYCEROL KINASE"/>
    <property type="match status" value="1"/>
</dbReference>
<feature type="binding site" evidence="16">
    <location>
        <position position="76"/>
    </location>
    <ligand>
        <name>substrate</name>
    </ligand>
</feature>
<dbReference type="InterPro" id="IPR033717">
    <property type="entry name" value="UDPK"/>
</dbReference>
<dbReference type="Proteomes" id="UP000288028">
    <property type="component" value="Unassembled WGS sequence"/>
</dbReference>
<evidence type="ECO:0000256" key="5">
    <source>
        <dbReference type="ARBA" id="ARBA00022679"/>
    </source>
</evidence>
<dbReference type="GO" id="GO:0008654">
    <property type="term" value="P:phospholipid biosynthetic process"/>
    <property type="evidence" value="ECO:0007669"/>
    <property type="project" value="UniProtKB-KW"/>
</dbReference>
<dbReference type="EMBL" id="NGKB01000005">
    <property type="protein sequence ID" value="RSU15414.1"/>
    <property type="molecule type" value="Genomic_DNA"/>
</dbReference>
<evidence type="ECO:0000256" key="10">
    <source>
        <dbReference type="ARBA" id="ARBA00022989"/>
    </source>
</evidence>
<keyword evidence="13" id="KW-0594">Phospholipid biosynthesis</keyword>
<evidence type="ECO:0000256" key="18">
    <source>
        <dbReference type="PIRSR" id="PIRSR600829-4"/>
    </source>
</evidence>
<dbReference type="InterPro" id="IPR000829">
    <property type="entry name" value="DAGK"/>
</dbReference>
<organism evidence="20 21">
    <name type="scientific">Vagococcus carniphilus</name>
    <dbReference type="NCBI Taxonomy" id="218144"/>
    <lineage>
        <taxon>Bacteria</taxon>
        <taxon>Bacillati</taxon>
        <taxon>Bacillota</taxon>
        <taxon>Bacilli</taxon>
        <taxon>Lactobacillales</taxon>
        <taxon>Enterococcaceae</taxon>
        <taxon>Vagococcus</taxon>
    </lineage>
</organism>
<dbReference type="PANTHER" id="PTHR34299">
    <property type="entry name" value="DIACYLGLYCEROL KINASE"/>
    <property type="match status" value="1"/>
</dbReference>
<evidence type="ECO:0000256" key="14">
    <source>
        <dbReference type="ARBA" id="ARBA00023264"/>
    </source>
</evidence>
<dbReference type="GO" id="GO:0005524">
    <property type="term" value="F:ATP binding"/>
    <property type="evidence" value="ECO:0007669"/>
    <property type="project" value="UniProtKB-KW"/>
</dbReference>
<evidence type="ECO:0000313" key="20">
    <source>
        <dbReference type="EMBL" id="RSU15414.1"/>
    </source>
</evidence>
<keyword evidence="11" id="KW-0443">Lipid metabolism</keyword>
<feature type="active site" description="Proton acceptor" evidence="15">
    <location>
        <position position="76"/>
    </location>
</feature>
<keyword evidence="9 17" id="KW-0067">ATP-binding</keyword>
<comment type="subcellular location">
    <subcellularLocation>
        <location evidence="1">Cell membrane</location>
        <topology evidence="1">Multi-pass membrane protein</topology>
    </subcellularLocation>
</comment>
<keyword evidence="10 19" id="KW-1133">Transmembrane helix</keyword>
<evidence type="ECO:0000256" key="17">
    <source>
        <dbReference type="PIRSR" id="PIRSR600829-3"/>
    </source>
</evidence>
<dbReference type="InterPro" id="IPR036945">
    <property type="entry name" value="DAGK_sf"/>
</dbReference>
<evidence type="ECO:0000256" key="9">
    <source>
        <dbReference type="ARBA" id="ARBA00022840"/>
    </source>
</evidence>
<evidence type="ECO:0000256" key="8">
    <source>
        <dbReference type="ARBA" id="ARBA00022777"/>
    </source>
</evidence>
<gene>
    <name evidence="20" type="ORF">CBF28_06720</name>
</gene>
<evidence type="ECO:0000256" key="11">
    <source>
        <dbReference type="ARBA" id="ARBA00023098"/>
    </source>
</evidence>
<evidence type="ECO:0000256" key="12">
    <source>
        <dbReference type="ARBA" id="ARBA00023136"/>
    </source>
</evidence>
<dbReference type="GO" id="GO:0005886">
    <property type="term" value="C:plasma membrane"/>
    <property type="evidence" value="ECO:0007669"/>
    <property type="project" value="UniProtKB-SubCell"/>
</dbReference>
<dbReference type="Pfam" id="PF01219">
    <property type="entry name" value="DAGK_prokar"/>
    <property type="match status" value="1"/>
</dbReference>
<dbReference type="GeneID" id="95580744"/>
<comment type="caution">
    <text evidence="20">The sequence shown here is derived from an EMBL/GenBank/DDBJ whole genome shotgun (WGS) entry which is preliminary data.</text>
</comment>
<keyword evidence="8 20" id="KW-0418">Kinase</keyword>
<proteinExistence type="inferred from homology"/>
<accession>A0A430B509</accession>
<keyword evidence="4" id="KW-0444">Lipid biosynthesis</keyword>
<dbReference type="Gene3D" id="1.10.287.3610">
    <property type="match status" value="1"/>
</dbReference>
<evidence type="ECO:0000313" key="21">
    <source>
        <dbReference type="Proteomes" id="UP000288028"/>
    </source>
</evidence>
<evidence type="ECO:0000256" key="1">
    <source>
        <dbReference type="ARBA" id="ARBA00004651"/>
    </source>
</evidence>
<feature type="transmembrane region" description="Helical" evidence="19">
    <location>
        <begin position="40"/>
        <end position="59"/>
    </location>
</feature>
<dbReference type="GO" id="GO:0046872">
    <property type="term" value="F:metal ion binding"/>
    <property type="evidence" value="ECO:0007669"/>
    <property type="project" value="UniProtKB-KW"/>
</dbReference>
<feature type="binding site" evidence="18">
    <location>
        <position position="83"/>
    </location>
    <ligand>
        <name>a divalent metal cation</name>
        <dbReference type="ChEBI" id="CHEBI:60240"/>
    </ligand>
</feature>
<feature type="binding site" evidence="17">
    <location>
        <position position="83"/>
    </location>
    <ligand>
        <name>ATP</name>
        <dbReference type="ChEBI" id="CHEBI:30616"/>
    </ligand>
</feature>
<evidence type="ECO:0000256" key="6">
    <source>
        <dbReference type="ARBA" id="ARBA00022692"/>
    </source>
</evidence>
<feature type="binding site" evidence="17">
    <location>
        <position position="35"/>
    </location>
    <ligand>
        <name>ATP</name>
        <dbReference type="ChEBI" id="CHEBI:30616"/>
    </ligand>
</feature>
<evidence type="ECO:0000256" key="16">
    <source>
        <dbReference type="PIRSR" id="PIRSR600829-2"/>
    </source>
</evidence>
<evidence type="ECO:0000256" key="15">
    <source>
        <dbReference type="PIRSR" id="PIRSR600829-1"/>
    </source>
</evidence>
<dbReference type="OrthoDB" id="9789934at2"/>
<feature type="binding site" evidence="18">
    <location>
        <position position="35"/>
    </location>
    <ligand>
        <name>a divalent metal cation</name>
        <dbReference type="ChEBI" id="CHEBI:60240"/>
    </ligand>
</feature>
<keyword evidence="7 17" id="KW-0547">Nucleotide-binding</keyword>
<keyword evidence="6 19" id="KW-0812">Transmembrane</keyword>
<feature type="binding site" evidence="17">
    <location>
        <begin position="102"/>
        <end position="103"/>
    </location>
    <ligand>
        <name>ATP</name>
        <dbReference type="ChEBI" id="CHEBI:30616"/>
    </ligand>
</feature>
<reference evidence="20 21" key="1">
    <citation type="submission" date="2017-05" db="EMBL/GenBank/DDBJ databases">
        <title>Vagococcus spp. assemblies.</title>
        <authorList>
            <person name="Gulvik C.A."/>
        </authorList>
    </citation>
    <scope>NUCLEOTIDE SEQUENCE [LARGE SCALE GENOMIC DNA]</scope>
    <source>
        <strain evidence="20 21">SS1714</strain>
    </source>
</reference>